<dbReference type="PANTHER" id="PTHR34069">
    <property type="entry name" value="3-OXOACYL-[ACYL-CARRIER-PROTEIN] SYNTHASE 3"/>
    <property type="match status" value="1"/>
</dbReference>
<evidence type="ECO:0000256" key="1">
    <source>
        <dbReference type="SAM" id="MobiDB-lite"/>
    </source>
</evidence>
<feature type="compositionally biased region" description="Basic residues" evidence="1">
    <location>
        <begin position="400"/>
        <end position="409"/>
    </location>
</feature>
<reference evidence="2 3" key="1">
    <citation type="journal article" date="2015" name="Sci. Rep.">
        <title>Genome of the facultative scuticociliatosis pathogen Pseudocohnilembus persalinus provides insight into its virulence through horizontal gene transfer.</title>
        <authorList>
            <person name="Xiong J."/>
            <person name="Wang G."/>
            <person name="Cheng J."/>
            <person name="Tian M."/>
            <person name="Pan X."/>
            <person name="Warren A."/>
            <person name="Jiang C."/>
            <person name="Yuan D."/>
            <person name="Miao W."/>
        </authorList>
    </citation>
    <scope>NUCLEOTIDE SEQUENCE [LARGE SCALE GENOMIC DNA]</scope>
    <source>
        <strain evidence="2">36N120E</strain>
    </source>
</reference>
<name>A0A0V0Q870_PSEPJ</name>
<evidence type="ECO:0000313" key="2">
    <source>
        <dbReference type="EMBL" id="KRW98363.1"/>
    </source>
</evidence>
<dbReference type="OrthoDB" id="10638746at2759"/>
<dbReference type="SUPFAM" id="SSF53901">
    <property type="entry name" value="Thiolase-like"/>
    <property type="match status" value="2"/>
</dbReference>
<sequence>MDILEIGASRGQKVDFMTLVKEPYKKKCARYVEKCGGPYQIFVPEKDKTPMDYFEEAFRPLKKYKDKIDVIIDGSTTRGFMQPSQASLYAQQAGLKPTQYFDMSQACNGFCLALEQAYMMFECNKELEDKYILIINNEQPPEGRALEPNDVNDYKQVSSYFVGLTFSSVCTCTILKRSSNYSWEFIKYSNPKYASHISIGLPQIAEGYLPKCEKYDVYLNDQYGQFCIPRLHQVHEKINFILKTYFARKDFFKKCHLITHTFTNTVYDKCLYYEKMEKLSLYYSNAGNLASCSLPYILWMEYGEKIKDGQNILFFGNAAGGADCNLLFTHNKKYDIKQGQGILKQRKQLQGNKYINAFKYGVMVAIKKIICPSRRYPVTTEPLEIELNDQDNQNIEKKDTKKCKKQKQQ</sequence>
<dbReference type="GO" id="GO:0016746">
    <property type="term" value="F:acyltransferase activity"/>
    <property type="evidence" value="ECO:0007669"/>
    <property type="project" value="UniProtKB-KW"/>
</dbReference>
<accession>A0A0V0Q870</accession>
<dbReference type="Proteomes" id="UP000054937">
    <property type="component" value="Unassembled WGS sequence"/>
</dbReference>
<dbReference type="PANTHER" id="PTHR34069:SF3">
    <property type="entry name" value="ACYL-COA:ACYL-COA ALKYLTRANSFERASE"/>
    <property type="match status" value="1"/>
</dbReference>
<dbReference type="EMBL" id="LDAU01000253">
    <property type="protein sequence ID" value="KRW98363.1"/>
    <property type="molecule type" value="Genomic_DNA"/>
</dbReference>
<protein>
    <submittedName>
        <fullName evidence="2">Thiolase-like protein</fullName>
    </submittedName>
</protein>
<proteinExistence type="predicted"/>
<dbReference type="FunCoup" id="A0A0V0Q870">
    <property type="interactions" value="24"/>
</dbReference>
<dbReference type="InterPro" id="IPR016039">
    <property type="entry name" value="Thiolase-like"/>
</dbReference>
<dbReference type="InParanoid" id="A0A0V0Q870"/>
<feature type="region of interest" description="Disordered" evidence="1">
    <location>
        <begin position="389"/>
        <end position="409"/>
    </location>
</feature>
<dbReference type="Gene3D" id="3.40.47.10">
    <property type="match status" value="1"/>
</dbReference>
<dbReference type="AlphaFoldDB" id="A0A0V0Q870"/>
<organism evidence="2 3">
    <name type="scientific">Pseudocohnilembus persalinus</name>
    <name type="common">Ciliate</name>
    <dbReference type="NCBI Taxonomy" id="266149"/>
    <lineage>
        <taxon>Eukaryota</taxon>
        <taxon>Sar</taxon>
        <taxon>Alveolata</taxon>
        <taxon>Ciliophora</taxon>
        <taxon>Intramacronucleata</taxon>
        <taxon>Oligohymenophorea</taxon>
        <taxon>Scuticociliatia</taxon>
        <taxon>Philasterida</taxon>
        <taxon>Pseudocohnilembidae</taxon>
        <taxon>Pseudocohnilembus</taxon>
    </lineage>
</organism>
<dbReference type="GO" id="GO:0044550">
    <property type="term" value="P:secondary metabolite biosynthetic process"/>
    <property type="evidence" value="ECO:0007669"/>
    <property type="project" value="TreeGrafter"/>
</dbReference>
<evidence type="ECO:0000313" key="3">
    <source>
        <dbReference type="Proteomes" id="UP000054937"/>
    </source>
</evidence>
<gene>
    <name evidence="2" type="ORF">PPERSA_03535</name>
</gene>
<comment type="caution">
    <text evidence="2">The sequence shown here is derived from an EMBL/GenBank/DDBJ whole genome shotgun (WGS) entry which is preliminary data.</text>
</comment>
<keyword evidence="3" id="KW-1185">Reference proteome</keyword>